<feature type="region of interest" description="Disordered" evidence="1">
    <location>
        <begin position="54"/>
        <end position="85"/>
    </location>
</feature>
<evidence type="ECO:0000313" key="2">
    <source>
        <dbReference type="Ensembl" id="ENSPLOP00000002754.1"/>
    </source>
</evidence>
<sequence length="85" mass="9256">MAPKVATGKKVEGGRRPVEWASLGLFRPNTVEARDRSEGLRGALNVYLFLRESRGGAEREGDTESEAGPRLRAVSTEPPMWGSNS</sequence>
<dbReference type="AlphaFoldDB" id="A0A8C9CYD4"/>
<keyword evidence="3" id="KW-1185">Reference proteome</keyword>
<organism evidence="2 3">
    <name type="scientific">Panthera leo</name>
    <name type="common">Lion</name>
    <dbReference type="NCBI Taxonomy" id="9689"/>
    <lineage>
        <taxon>Eukaryota</taxon>
        <taxon>Metazoa</taxon>
        <taxon>Chordata</taxon>
        <taxon>Craniata</taxon>
        <taxon>Vertebrata</taxon>
        <taxon>Euteleostomi</taxon>
        <taxon>Mammalia</taxon>
        <taxon>Eutheria</taxon>
        <taxon>Laurasiatheria</taxon>
        <taxon>Carnivora</taxon>
        <taxon>Feliformia</taxon>
        <taxon>Felidae</taxon>
        <taxon>Pantherinae</taxon>
        <taxon>Panthera</taxon>
    </lineage>
</organism>
<name>A0A8C9CYD4_PANLE</name>
<evidence type="ECO:0000256" key="1">
    <source>
        <dbReference type="SAM" id="MobiDB-lite"/>
    </source>
</evidence>
<evidence type="ECO:0000313" key="3">
    <source>
        <dbReference type="Proteomes" id="UP000694399"/>
    </source>
</evidence>
<reference evidence="2" key="1">
    <citation type="journal article" date="2019" name="bioRxiv">
        <title>Long live the king: chromosome-level assembly of the lion (Panthera leo) using linked-read, Hi-C, and long read data.</title>
        <authorList>
            <person name="Armstrong E.E."/>
            <person name="Taylor R.W."/>
            <person name="Miller D.E."/>
            <person name="Kaelin C."/>
            <person name="Barsh G."/>
            <person name="Hadly E.A."/>
            <person name="Petrov D."/>
        </authorList>
    </citation>
    <scope>NUCLEOTIDE SEQUENCE [LARGE SCALE GENOMIC DNA]</scope>
</reference>
<proteinExistence type="predicted"/>
<dbReference type="Proteomes" id="UP000694399">
    <property type="component" value="Chromosome B4"/>
</dbReference>
<protein>
    <submittedName>
        <fullName evidence="2">Uncharacterized protein</fullName>
    </submittedName>
</protein>
<dbReference type="Ensembl" id="ENSPLOT00000003010.1">
    <property type="protein sequence ID" value="ENSPLOP00000002754.1"/>
    <property type="gene ID" value="ENSPLOG00000001964.1"/>
</dbReference>
<reference evidence="2" key="3">
    <citation type="submission" date="2025-09" db="UniProtKB">
        <authorList>
            <consortium name="Ensembl"/>
        </authorList>
    </citation>
    <scope>IDENTIFICATION</scope>
</reference>
<accession>A0A8C9CYD4</accession>
<reference evidence="2" key="2">
    <citation type="submission" date="2025-08" db="UniProtKB">
        <authorList>
            <consortium name="Ensembl"/>
        </authorList>
    </citation>
    <scope>IDENTIFICATION</scope>
</reference>
<dbReference type="GeneTree" id="ENSGT01120000275707"/>